<protein>
    <submittedName>
        <fullName evidence="2">IS21 family transposase</fullName>
    </submittedName>
</protein>
<accession>A0ABS3AQ90</accession>
<keyword evidence="3" id="KW-1185">Reference proteome</keyword>
<dbReference type="InterPro" id="IPR001584">
    <property type="entry name" value="Integrase_cat-core"/>
</dbReference>
<evidence type="ECO:0000313" key="2">
    <source>
        <dbReference type="EMBL" id="MBN4059664.1"/>
    </source>
</evidence>
<proteinExistence type="predicted"/>
<dbReference type="PROSITE" id="PS50994">
    <property type="entry name" value="INTEGRASE"/>
    <property type="match status" value="1"/>
</dbReference>
<evidence type="ECO:0000259" key="1">
    <source>
        <dbReference type="PROSITE" id="PS50994"/>
    </source>
</evidence>
<name>A0ABS3AQ90_9ACTN</name>
<dbReference type="InterPro" id="IPR054353">
    <property type="entry name" value="IstA-like_C"/>
</dbReference>
<comment type="caution">
    <text evidence="2">The sequence shown here is derived from an EMBL/GenBank/DDBJ whole genome shotgun (WGS) entry which is preliminary data.</text>
</comment>
<dbReference type="Proteomes" id="UP000724964">
    <property type="component" value="Unassembled WGS sequence"/>
</dbReference>
<dbReference type="PANTHER" id="PTHR35004:SF7">
    <property type="entry name" value="INTEGRASE PROTEIN"/>
    <property type="match status" value="1"/>
</dbReference>
<dbReference type="Pfam" id="PF22483">
    <property type="entry name" value="Mu-transpos_C_2"/>
    <property type="match status" value="1"/>
</dbReference>
<dbReference type="EMBL" id="JAFIUH010000013">
    <property type="protein sequence ID" value="MBN4059664.1"/>
    <property type="molecule type" value="Genomic_DNA"/>
</dbReference>
<organism evidence="2 3">
    <name type="scientific">Acidimicrobium ferrooxidans</name>
    <dbReference type="NCBI Taxonomy" id="53635"/>
    <lineage>
        <taxon>Bacteria</taxon>
        <taxon>Bacillati</taxon>
        <taxon>Actinomycetota</taxon>
        <taxon>Acidimicrobiia</taxon>
        <taxon>Acidimicrobiales</taxon>
        <taxon>Acidimicrobiaceae</taxon>
        <taxon>Acidimicrobium</taxon>
    </lineage>
</organism>
<evidence type="ECO:0000313" key="3">
    <source>
        <dbReference type="Proteomes" id="UP000724964"/>
    </source>
</evidence>
<dbReference type="PANTHER" id="PTHR35004">
    <property type="entry name" value="TRANSPOSASE RV3428C-RELATED"/>
    <property type="match status" value="1"/>
</dbReference>
<feature type="domain" description="Integrase catalytic" evidence="1">
    <location>
        <begin position="128"/>
        <end position="319"/>
    </location>
</feature>
<dbReference type="NCBIfam" id="NF033546">
    <property type="entry name" value="transpos_IS21"/>
    <property type="match status" value="1"/>
</dbReference>
<reference evidence="2" key="1">
    <citation type="submission" date="2021-02" db="EMBL/GenBank/DDBJ databases">
        <title>Activity-based single-cell genomes from oceanic crustal fluid captures similar information to metagenomic and metatranscriptomic surveys with orders of magnitude less sampling.</title>
        <authorList>
            <person name="D'Angelo T.S."/>
            <person name="Orcutt B.N."/>
        </authorList>
    </citation>
    <scope>NUCLEOTIDE SEQUENCE [LARGE SCALE GENOMIC DNA]</scope>
    <source>
        <strain evidence="2">AH-315-J10</strain>
    </source>
</reference>
<gene>
    <name evidence="2" type="primary">istA</name>
    <name evidence="2" type="ORF">JYT35_00940</name>
</gene>
<sequence length="510" mass="57210">MLKRSKVQLYEQIRRAHAHDEVSIRELSRRFGVHRRDVRAALVSPIPAARKVGPAKASPKLDRWKPLIEQWLIADLDAPRKQRHTGRRVWERLVGEHGADVGQSTVRAYVKVVRDLQRAPLVEVNVGQFHEPGEEAEVDFGAIYVYLCGVLTEVSMFVFRLSASGRSFCRAYLNESQEVFLDGHVRAFNHFGGFPKRVRYDNLKAAVIKALKGRDRIETDRFVALRSHYGFESFFCRPGIEGAHEKGGVEGEVGRFRRRHLVPVPHVESMTELNALLLAGCLLDDSRVIAHRRRTVGQDFVVEQAALQPLPIEEFDPSTLSNHRVDSKARVSVRSVHYSVPAGLVRRRLDVKVGADLIRVFDGARLVAEHERGRKGDEILALDHYLEVLAVKPGAMLTASPLGAARRSGAFTDVHEQFWQTARRRLGDRDGTKTMIEVLLAHRRLPPDAVITGMTQALAVGSIDPQVVLIEARRAAEDTVAPVIAIGTRTQIERPAPTLSEYDQLLENTL</sequence>